<proteinExistence type="inferred from homology"/>
<reference evidence="10" key="1">
    <citation type="submission" date="2023-07" db="EMBL/GenBank/DDBJ databases">
        <authorList>
            <person name="Deng Y."/>
            <person name="Zhang Y.-Q."/>
        </authorList>
    </citation>
    <scope>NUCLEOTIDE SEQUENCE [LARGE SCALE GENOMIC DNA]</scope>
    <source>
        <strain evidence="10">CPCC 205710</strain>
    </source>
</reference>
<dbReference type="InterPro" id="IPR020843">
    <property type="entry name" value="ER"/>
</dbReference>
<dbReference type="Gene3D" id="3.40.50.720">
    <property type="entry name" value="NAD(P)-binding Rossmann-like Domain"/>
    <property type="match status" value="1"/>
</dbReference>
<dbReference type="EC" id="1.1.1.2" evidence="5"/>
<comment type="catalytic activity">
    <reaction evidence="6">
        <text>a primary alcohol + NADP(+) = an aldehyde + NADPH + H(+)</text>
        <dbReference type="Rhea" id="RHEA:15937"/>
        <dbReference type="ChEBI" id="CHEBI:15378"/>
        <dbReference type="ChEBI" id="CHEBI:15734"/>
        <dbReference type="ChEBI" id="CHEBI:17478"/>
        <dbReference type="ChEBI" id="CHEBI:57783"/>
        <dbReference type="ChEBI" id="CHEBI:58349"/>
        <dbReference type="EC" id="1.1.1.2"/>
    </reaction>
</comment>
<dbReference type="PROSITE" id="PS00059">
    <property type="entry name" value="ADH_ZINC"/>
    <property type="match status" value="1"/>
</dbReference>
<keyword evidence="10" id="KW-1185">Reference proteome</keyword>
<organism evidence="9 10">
    <name type="scientific">Mycobacterium deserti</name>
    <dbReference type="NCBI Taxonomy" id="2978347"/>
    <lineage>
        <taxon>Bacteria</taxon>
        <taxon>Bacillati</taxon>
        <taxon>Actinomycetota</taxon>
        <taxon>Actinomycetes</taxon>
        <taxon>Mycobacteriales</taxon>
        <taxon>Mycobacteriaceae</taxon>
        <taxon>Mycobacterium</taxon>
    </lineage>
</organism>
<evidence type="ECO:0000256" key="1">
    <source>
        <dbReference type="ARBA" id="ARBA00001947"/>
    </source>
</evidence>
<dbReference type="Gene3D" id="3.90.180.10">
    <property type="entry name" value="Medium-chain alcohol dehydrogenases, catalytic domain"/>
    <property type="match status" value="1"/>
</dbReference>
<evidence type="ECO:0000259" key="8">
    <source>
        <dbReference type="SMART" id="SM00829"/>
    </source>
</evidence>
<sequence>MSVTALAATSVGAELAPYEYDPGELGPLEVDVDVTHCGICHTDVGMIDNDWGYSRFPVVAGHEAVGVVSAVGTAVDPERMRIGQRVGVGAIAGSCMGCEFCLSGRQQLCAHRDDTVLRGDRGGFASSVRASDWRFAYPIPDAIDSQDAGPLLCAGATVFAPFLRHGVKPTDRIGIVGIGGLGHLAIQFADAWGCDVTAISTSLSKKAEALELGADGFIATRETDELEEAAGTFDFILSTVPADLPWDVYLAALKPQGTLSVVGLPESPMQITPFVLLPSEKRIVGGVPASREETVQMLGFAARHGVRPRVETYPMADINRAVARVRSGDARYRVVVSA</sequence>
<dbReference type="Proteomes" id="UP001206639">
    <property type="component" value="Unassembled WGS sequence"/>
</dbReference>
<evidence type="ECO:0000313" key="10">
    <source>
        <dbReference type="Proteomes" id="UP001206639"/>
    </source>
</evidence>
<dbReference type="CDD" id="cd05283">
    <property type="entry name" value="CAD1"/>
    <property type="match status" value="1"/>
</dbReference>
<name>A0ABT2M778_9MYCO</name>
<dbReference type="SUPFAM" id="SSF50129">
    <property type="entry name" value="GroES-like"/>
    <property type="match status" value="1"/>
</dbReference>
<dbReference type="EMBL" id="JAODWD010000001">
    <property type="protein sequence ID" value="MCT7657444.1"/>
    <property type="molecule type" value="Genomic_DNA"/>
</dbReference>
<dbReference type="Pfam" id="PF00107">
    <property type="entry name" value="ADH_zinc_N"/>
    <property type="match status" value="1"/>
</dbReference>
<dbReference type="SMART" id="SM00829">
    <property type="entry name" value="PKS_ER"/>
    <property type="match status" value="1"/>
</dbReference>
<keyword evidence="2 7" id="KW-0479">Metal-binding</keyword>
<dbReference type="RefSeq" id="WP_260991491.1">
    <property type="nucleotide sequence ID" value="NZ_JAODWD010000001.1"/>
</dbReference>
<evidence type="ECO:0000256" key="7">
    <source>
        <dbReference type="RuleBase" id="RU361277"/>
    </source>
</evidence>
<keyword evidence="3 7" id="KW-0862">Zinc</keyword>
<dbReference type="InterPro" id="IPR013149">
    <property type="entry name" value="ADH-like_C"/>
</dbReference>
<dbReference type="InterPro" id="IPR047109">
    <property type="entry name" value="CAD-like"/>
</dbReference>
<accession>A0ABT2M778</accession>
<keyword evidence="4" id="KW-0560">Oxidoreductase</keyword>
<gene>
    <name evidence="9" type="ORF">N4S67_03300</name>
</gene>
<evidence type="ECO:0000256" key="6">
    <source>
        <dbReference type="ARBA" id="ARBA00048262"/>
    </source>
</evidence>
<comment type="similarity">
    <text evidence="7">Belongs to the zinc-containing alcohol dehydrogenase family.</text>
</comment>
<feature type="domain" description="Enoyl reductase (ER)" evidence="8">
    <location>
        <begin position="12"/>
        <end position="336"/>
    </location>
</feature>
<dbReference type="Pfam" id="PF08240">
    <property type="entry name" value="ADH_N"/>
    <property type="match status" value="1"/>
</dbReference>
<protein>
    <recommendedName>
        <fullName evidence="5">alcohol dehydrogenase (NADP(+))</fullName>
        <ecNumber evidence="5">1.1.1.2</ecNumber>
    </recommendedName>
</protein>
<dbReference type="InterPro" id="IPR036291">
    <property type="entry name" value="NAD(P)-bd_dom_sf"/>
</dbReference>
<comment type="caution">
    <text evidence="9">The sequence shown here is derived from an EMBL/GenBank/DDBJ whole genome shotgun (WGS) entry which is preliminary data.</text>
</comment>
<dbReference type="InterPro" id="IPR013154">
    <property type="entry name" value="ADH-like_N"/>
</dbReference>
<dbReference type="PANTHER" id="PTHR42683">
    <property type="entry name" value="ALDEHYDE REDUCTASE"/>
    <property type="match status" value="1"/>
</dbReference>
<evidence type="ECO:0000256" key="3">
    <source>
        <dbReference type="ARBA" id="ARBA00022833"/>
    </source>
</evidence>
<dbReference type="InterPro" id="IPR011032">
    <property type="entry name" value="GroES-like_sf"/>
</dbReference>
<evidence type="ECO:0000313" key="9">
    <source>
        <dbReference type="EMBL" id="MCT7657444.1"/>
    </source>
</evidence>
<evidence type="ECO:0000256" key="4">
    <source>
        <dbReference type="ARBA" id="ARBA00023002"/>
    </source>
</evidence>
<dbReference type="InterPro" id="IPR002328">
    <property type="entry name" value="ADH_Zn_CS"/>
</dbReference>
<comment type="cofactor">
    <cofactor evidence="1 7">
        <name>Zn(2+)</name>
        <dbReference type="ChEBI" id="CHEBI:29105"/>
    </cofactor>
</comment>
<dbReference type="SUPFAM" id="SSF51735">
    <property type="entry name" value="NAD(P)-binding Rossmann-fold domains"/>
    <property type="match status" value="1"/>
</dbReference>
<evidence type="ECO:0000256" key="2">
    <source>
        <dbReference type="ARBA" id="ARBA00022723"/>
    </source>
</evidence>
<evidence type="ECO:0000256" key="5">
    <source>
        <dbReference type="ARBA" id="ARBA00024074"/>
    </source>
</evidence>